<proteinExistence type="predicted"/>
<evidence type="ECO:0000313" key="1">
    <source>
        <dbReference type="EMBL" id="KAI4574001.1"/>
    </source>
</evidence>
<dbReference type="Proteomes" id="UP001057279">
    <property type="component" value="Linkage Group LG14"/>
</dbReference>
<reference evidence="1" key="1">
    <citation type="submission" date="2022-03" db="EMBL/GenBank/DDBJ databases">
        <title>Genomic analyses of argali, domestic sheep and their hybrids provide insights into chromosomal evolution, heterosis and genetic basis of agronomic traits.</title>
        <authorList>
            <person name="Li M."/>
        </authorList>
    </citation>
    <scope>NUCLEOTIDE SEQUENCE</scope>
    <source>
        <strain evidence="1">F1 hybrid</strain>
    </source>
</reference>
<organism evidence="1 2">
    <name type="scientific">Ovis ammon polii x Ovis aries</name>
    <dbReference type="NCBI Taxonomy" id="2918886"/>
    <lineage>
        <taxon>Eukaryota</taxon>
        <taxon>Metazoa</taxon>
        <taxon>Chordata</taxon>
        <taxon>Craniata</taxon>
        <taxon>Vertebrata</taxon>
        <taxon>Euteleostomi</taxon>
        <taxon>Mammalia</taxon>
        <taxon>Eutheria</taxon>
        <taxon>Laurasiatheria</taxon>
        <taxon>Artiodactyla</taxon>
        <taxon>Ruminantia</taxon>
        <taxon>Pecora</taxon>
        <taxon>Bovidae</taxon>
        <taxon>Caprinae</taxon>
        <taxon>Ovis</taxon>
    </lineage>
</organism>
<gene>
    <name evidence="1" type="ORF">MJG53_012177</name>
</gene>
<protein>
    <submittedName>
        <fullName evidence="1">Uncharacterized protein</fullName>
    </submittedName>
</protein>
<evidence type="ECO:0000313" key="2">
    <source>
        <dbReference type="Proteomes" id="UP001057279"/>
    </source>
</evidence>
<keyword evidence="2" id="KW-1185">Reference proteome</keyword>
<dbReference type="EMBL" id="CM043039">
    <property type="protein sequence ID" value="KAI4574001.1"/>
    <property type="molecule type" value="Genomic_DNA"/>
</dbReference>
<comment type="caution">
    <text evidence="1">The sequence shown here is derived from an EMBL/GenBank/DDBJ whole genome shotgun (WGS) entry which is preliminary data.</text>
</comment>
<accession>A0ACB9UNH6</accession>
<name>A0ACB9UNH6_9CETA</name>
<sequence>MRDTAATALEESASACPHSRRGLTPLGRLQKYPKIHVSTGEESSGSGPEFTQGLRPRHQRERNSERPPRNSHGDWPFLSPPGRVPEGPVPRIDSHHVCTWDSPVGKPRGKDTRENHRCFDPRGRLRDTAATALEESASACPHSRRGLTPLGRLQKYPKIHVSTGEESSGSGPEFTQGLRPRLQRERNSERPPRNSHGDWPFLRPPERVPEGPVPRIDSHHVCTWDSPVGKPRGKDTRENHRCFDPRGRLRDTAATALEESASACPHSRRGLTPLGRLQKYPKIHVSTGEESSGSGPEFTQGLRPRHQRERNSERPLRNSHGDWPFLRPPERVPEGPVPRIDSHHVCTWDSPVGKPRGKDTRENHRCFDPRGRLRDTAATALEESASACPHSRRGLTPLGRLQKYPKIHVSTGEESSGSGPEFTQGLRPRHQRERNSERPPRNSHGDWPFLRPPERVPEGPVPRIDSHHVCTWDSPVGKPRGKASWERHGENHRCFDPRGGLRDTAATALEESASACPHSRRGLTPLGRLQKYPKIHVSTGEESSGSGPEFTQGLRPRHQRERNSERPPRNSHGDWPFLRPPERVPEGPVPRIDSHHVCTWDSPVGKPRGKDTRENHRCFDPRGGLRDTAATALEESASACPHSRRGLTPLGRLQKYPKIHVSTGEESSGSGPEFTQGLRPRHQRERNSERPPRNSHGDWPFLRPPERVPEGPVPRIDSHHVCTWDSPVGKPRGKDTRENHRCFDPRGGLRDTAATALEESASACPHSRRGLTPLGRLQKYPKIHVSTGEESSGSGPEFTQGLRPRHQRERNSERPPRNSHGDWPFLRPPERVPEGPVPRIDSHHVCTWDSPVGKPRGKDTRENHRCFDPRGGLRDTAATALEESASACPHSRRGLTPLGRLQKYPKIHVSTGEESSGSGPEFTQGLRPRHQRERNSERPPRNSHGDWPFLRPPERVPEGPVPRIDSHHVCTWDSPVGKPRGKDTRENHRCFDPRGGLRDTAATALEESASACPHSRRGLTPLGRLQKYPKIHVSTGEESSGSGPEFTQGLRPRHQRERNSERPPRNSHGDWPFLRPPERVPEGPIPRIDSHHVCTWDSPVGKPRGKDTRENHRCFDPRGGLRDTAATALEESASACPHSRRGLTPLGRLQKYPKIHVSTGEESSGSGPEFTQGLRPRHQRERNSERPPRNSHGDWPFLRPPERVPEGPVPRIDSHHVCTWDSPVGKPRGKDTRENHRCFDPRGGLRDTAATALEESASACPHSRRGLTPLGRLQKYPKIHVSTGEESSGSGPEFTQGLRPRHQRERNSERPPRNSHGDWPFLRPPERVPEGPIPRIDSHHVCTWDSPVGKPRGKDTRENHRCFDPRGGLRDTAATALEESASACPHSRRGLTPLGRLQKYPKIHVSTGEESSGSGPEFTQGLRPRHQRERNSERPPRNSHGDWPFLRPPERVPEGPDPRIDSHHVCTWDSPVGKPRGKDTRENHRCFDPRGGLRDTAATALEESASACPHSRRGLTPLGRLQKYPKIHVSTGEESSGSGPEFTQGLRPRHQRERNSERPPRNSHGDWPFLRPPERVPEGPVPRIDSHHVCTWDSPVGKPRGKDTRENHRCFDPRGGLRDTAATALEESASACPHSRRGLTPLGRLQKYPKIHVSTGEESSGSGPEFTQGLRPRHQRERNSERPPRNSHGDWPFLRPPERVPEGPVPRIDSHHVCTWDSPVGKPRGKDTRENHRCFDPRGGLRDTAATALEESASACPHSRRGLTPLGRLQKYPKIHVSTGEESSGSGPEFTQGLRPRHQRERNSERPPRNSHGDWPFLRPPERVPEGPVPRIDSHHVCTWDSPVGKPRGKDTRENHRCFDPRGGLRDTAATALEESASACPHSRRGLTPLGRLQKYPKIHVSTGEESSGSGPEFTQGLRPRHQRERNSERPPRNSHGDWPFLRPPERVPEGPIPRIDSHHVCTWDSPVGKPRGKDTRENHRCFDPRGGLRDTAATALEESASACPHSRRGLTPLGRLQKYPKIHVSTGEESSGSGPEFTQGLRPRHQRERNSERPPRNSHGDWPFLRPPERVPEGPDPRIDSHHVCTWDSPVGKPRGKDTRENHRCFDPRGGLRDTAATALEESASACPHSRRGLTPLGRLQKYPKIHVSTGEESSGSGPEFTQGLRPRHQRERNSERPPRNSHGDWPFLRPPERVPEGPVPRIDSHHVCTWDSPVGKPRGKDTRENHRCFDPRGGLRDTAATALEESASACPHSRRGLTPLGRLQKYPKIHVSTGEESSGSGPEFTQGLRPRHQRERNSERPPRNSHGDWPFLRPPERVPEGPVPRIDSHHVCTWDSPVGKPRGKDTRENHRCFDPRGGLRDTAATALEESASACPHSRRGLTPLGRLQKYPKIHVSTGEESSGSGPEFTQGLRPRHQRERNSERPPRNSHGDWPFLRPPERVPEGPVPRIDSHHVCTWDSPVGKPRGKDTRENHRCFDPRGGLRDTAATALEESASACPHSRRGLTPLGRLQKYPKIHVSTGEESSGSGPEFTQGLRPRHQRERNSERPPRNSHGDWPFLRPPERVPEGPVPRIDSHHVCTWDSPVGKPRGKDTRENHRCFDPRGGLRDTAATALEESASACPHSRRGLTPLGRLQKYPKIHVSTGEEFSGSGPEFTQGLRPRHQRERNSERPPRNSHGDWPFLRPPERVPEGPVVSREHLPQLEKIQEVLPSRRAEDRLPPRVHVGQPCGKASWPRIDSHHVCTWDSPVGKPRGKDTRENHRCFDPWGGLRYTAATALEESASACPHSRRGLTPLGRLQKYPKIHVSTGEESSGSGPEFTQGLRPRHQRERNSERPPRNSHGDWPFLRPPERVPEGPVPRIDSHHVCTWDSPVGKPRGKDTRENHRCFDPRGGLRDTAATALEESASACPHSRRGLTPLGRLQKYPKIHVSTGEESSGSGPEFTQGLRPRHQRERNSERPPRNSHGDWPFLRPPERVPEGPVPRIDSHHVCTWDSPVGKPRGKDTRENHRCFDPRGGLRDTAATALEESASACPHSRRGLTPLGRLQKYPKIHVSTGEESSGSGPEFTQGLRPRHQRERNSERPPRNSHGDWPFLRPPERVPEGPDPRIDSHHVCTWDSPVGKPRGKDTRENHRCFDPRGGLRDTAATALEESASACPHSRRGLTPLGRLQKYPKIDVSTGEESSGSGPEFTQGLRPRHQRERNSERPPRNSHGDWPFLRPPERVPEGPVPRIDSHHVCTWDSPVGKPRGKDTRENHRCFDPRGGLRDTAATALEESASACPHSRRGLTPLGRLQNYPKIHVSTGEESSGSGPEFTQGLRPRHQRERNSERPPRNSHGDWPFLRPPERVPEGPDPRIDSHHVCTWDSPVGKPRGKDTRENHRCFDPRGGLRDTAATALEESASACPHSRRGLTPLGRLQKYPKIDVSTGEESSGSGPEFTQGLRPRHQRERNSERPPRNSHGDWPFLRPPERVPEGPDPRIDSHHVCTWDSPVGKPRGKDTRENHRCFDPRGGLRDTAATALEESASACPHSRRGLTPLGRLQKYPKIHVSTGEESSGSGPEFTQGLRPRHQRERNSERPPRNSHGDWPFLRPPERVPEGPDPRIDSHHVCTWDSPVGKPRGKDTRENHRCFDPRGGLRDTAATALEESASACPHSRRGLTPLGRLQKYPKIHVSTGEESSGSGPEFTQGLRPRHQRERNSERPPWNSHGDWPFLRPPERVPEGPVPRIDSHHVCTWDSPVGKPRGKDTRENHRCFDPRGGLRDTAATALEESASACPHSRRGLTPLGRLQKYPKIHVSTGEESSGSGPEFTQGLRPRHQRERNSERPPRNSHGDWPFLRPPERVPEGPDPRIDSHHVCTWDSPVGKPRGKDTRENHRCFDPRGGLHDTAATALEESASACPHSRRGLTPLGRLQKYPKIHVSTGEESSGSGPEFTQGLRPRHQRERNSERPPRNSHGDWPFLRPPERVPEGPVESASAFRHSRRGLTPLERLHKYPKTHVSTGEESSGSGPDSTQGLRPRHRRERNPERPPRNSHGDWPFLRPPERVPEGPDCLDVQAEDRLPPPVHLGQPCGKASWESLVGKTRGKTIDPLIHAADCVTLLLPLWRKAQVHARIRDED</sequence>